<dbReference type="RefSeq" id="XP_020652084.2">
    <property type="nucleotide sequence ID" value="XM_020796425.2"/>
</dbReference>
<evidence type="ECO:0000256" key="5">
    <source>
        <dbReference type="ARBA" id="ARBA00022729"/>
    </source>
</evidence>
<organism evidence="9 10">
    <name type="scientific">Pogona vitticeps</name>
    <name type="common">central bearded dragon</name>
    <dbReference type="NCBI Taxonomy" id="103695"/>
    <lineage>
        <taxon>Eukaryota</taxon>
        <taxon>Metazoa</taxon>
        <taxon>Chordata</taxon>
        <taxon>Craniata</taxon>
        <taxon>Vertebrata</taxon>
        <taxon>Euteleostomi</taxon>
        <taxon>Lepidosauria</taxon>
        <taxon>Squamata</taxon>
        <taxon>Bifurcata</taxon>
        <taxon>Unidentata</taxon>
        <taxon>Episquamata</taxon>
        <taxon>Toxicofera</taxon>
        <taxon>Iguania</taxon>
        <taxon>Acrodonta</taxon>
        <taxon>Agamidae</taxon>
        <taxon>Amphibolurinae</taxon>
        <taxon>Pogona</taxon>
    </lineage>
</organism>
<comment type="subcellular location">
    <subcellularLocation>
        <location evidence="1">Secreted</location>
    </subcellularLocation>
</comment>
<dbReference type="Pfam" id="PF00143">
    <property type="entry name" value="Interferon"/>
    <property type="match status" value="1"/>
</dbReference>
<keyword evidence="6 8" id="KW-0051">Antiviral defense</keyword>
<comment type="similarity">
    <text evidence="2 8">Belongs to the alpha/beta interferon family.</text>
</comment>
<dbReference type="GO" id="GO:0006955">
    <property type="term" value="P:immune response"/>
    <property type="evidence" value="ECO:0007669"/>
    <property type="project" value="UniProtKB-ARBA"/>
</dbReference>
<evidence type="ECO:0000256" key="1">
    <source>
        <dbReference type="ARBA" id="ARBA00004613"/>
    </source>
</evidence>
<dbReference type="GO" id="GO:0005615">
    <property type="term" value="C:extracellular space"/>
    <property type="evidence" value="ECO:0007669"/>
    <property type="project" value="UniProtKB-KW"/>
</dbReference>
<reference evidence="9" key="1">
    <citation type="submission" date="2025-05" db="UniProtKB">
        <authorList>
            <consortium name="RefSeq"/>
        </authorList>
    </citation>
    <scope>NUCLEOTIDE SEQUENCE [LARGE SCALE GENOMIC DNA]</scope>
</reference>
<gene>
    <name evidence="10" type="primary">LOC110080479</name>
</gene>
<dbReference type="PANTHER" id="PTHR11691:SF73">
    <property type="entry name" value="INTERFERON BETA"/>
    <property type="match status" value="1"/>
</dbReference>
<dbReference type="GeneID" id="110080479"/>
<dbReference type="Proteomes" id="UP001652642">
    <property type="component" value="Chromosome 2"/>
</dbReference>
<dbReference type="Gene3D" id="1.20.1250.10">
    <property type="match status" value="1"/>
</dbReference>
<reference evidence="10" key="2">
    <citation type="submission" date="2025-08" db="UniProtKB">
        <authorList>
            <consortium name="RefSeq"/>
        </authorList>
    </citation>
    <scope>IDENTIFICATION</scope>
</reference>
<evidence type="ECO:0000256" key="7">
    <source>
        <dbReference type="ARBA" id="ARBA00023157"/>
    </source>
</evidence>
<dbReference type="SUPFAM" id="SSF47266">
    <property type="entry name" value="4-helical cytokines"/>
    <property type="match status" value="1"/>
</dbReference>
<evidence type="ECO:0000256" key="4">
    <source>
        <dbReference type="ARBA" id="ARBA00022525"/>
    </source>
</evidence>
<accession>A0A6J0U1A2</accession>
<dbReference type="InterPro" id="IPR000471">
    <property type="entry name" value="Interferon_alpha/beta/delta"/>
</dbReference>
<proteinExistence type="inferred from homology"/>
<evidence type="ECO:0000313" key="10">
    <source>
        <dbReference type="RefSeq" id="XP_020652084.2"/>
    </source>
</evidence>
<dbReference type="PANTHER" id="PTHR11691">
    <property type="entry name" value="TYPE I INTERFERON"/>
    <property type="match status" value="1"/>
</dbReference>
<evidence type="ECO:0000256" key="2">
    <source>
        <dbReference type="ARBA" id="ARBA00011033"/>
    </source>
</evidence>
<dbReference type="InParanoid" id="A0A6J0U1A2"/>
<dbReference type="AlphaFoldDB" id="A0A6J0U1A2"/>
<keyword evidence="4" id="KW-0964">Secreted</keyword>
<dbReference type="KEGG" id="pvt:110080479"/>
<protein>
    <submittedName>
        <fullName evidence="10">Interferon omega-1-like</fullName>
    </submittedName>
</protein>
<evidence type="ECO:0000256" key="8">
    <source>
        <dbReference type="RuleBase" id="RU000436"/>
    </source>
</evidence>
<evidence type="ECO:0000313" key="9">
    <source>
        <dbReference type="Proteomes" id="UP001652642"/>
    </source>
</evidence>
<keyword evidence="9" id="KW-1185">Reference proteome</keyword>
<keyword evidence="3 8" id="KW-0202">Cytokine</keyword>
<keyword evidence="5" id="KW-0732">Signal</keyword>
<dbReference type="InterPro" id="IPR009079">
    <property type="entry name" value="4_helix_cytokine-like_core"/>
</dbReference>
<dbReference type="OrthoDB" id="8922121at2759"/>
<dbReference type="GO" id="GO:0051607">
    <property type="term" value="P:defense response to virus"/>
    <property type="evidence" value="ECO:0007669"/>
    <property type="project" value="UniProtKB-KW"/>
</dbReference>
<dbReference type="GO" id="GO:0005125">
    <property type="term" value="F:cytokine activity"/>
    <property type="evidence" value="ECO:0007669"/>
    <property type="project" value="UniProtKB-KW"/>
</dbReference>
<keyword evidence="7" id="KW-1015">Disulfide bond</keyword>
<dbReference type="SMART" id="SM00076">
    <property type="entry name" value="IFabd"/>
    <property type="match status" value="1"/>
</dbReference>
<evidence type="ECO:0000256" key="3">
    <source>
        <dbReference type="ARBA" id="ARBA00022514"/>
    </source>
</evidence>
<name>A0A6J0U1A2_9SAUR</name>
<sequence length="215" mass="24781">MEEEHIARLAHRTGPALAAPGKTDMAFKSPATPAALLYLGLVLSAQAAALDCNFLKLQQERFHRESLKQLEKMISKFSPRCREQAPDFNFPAETLKTQDSWLAAKDILSGFLAILSSDRLKTSWETPLFRDRFLNGLFAQTESIQRCLEERQVTWGRSKYERANKQGLKRYFQRIRAFLEEKGHKACAYESLQLEFQRSFMYIDILLKRTDTGAR</sequence>
<evidence type="ECO:0000256" key="6">
    <source>
        <dbReference type="ARBA" id="ARBA00023118"/>
    </source>
</evidence>
<dbReference type="GO" id="GO:0005126">
    <property type="term" value="F:cytokine receptor binding"/>
    <property type="evidence" value="ECO:0007669"/>
    <property type="project" value="InterPro"/>
</dbReference>